<keyword evidence="3" id="KW-0716">Sensory transduction</keyword>
<feature type="transmembrane region" description="Helical" evidence="10">
    <location>
        <begin position="227"/>
        <end position="244"/>
    </location>
</feature>
<keyword evidence="7 10" id="KW-0472">Membrane</keyword>
<evidence type="ECO:0000256" key="6">
    <source>
        <dbReference type="ARBA" id="ARBA00022989"/>
    </source>
</evidence>
<evidence type="ECO:0000256" key="10">
    <source>
        <dbReference type="SAM" id="Phobius"/>
    </source>
</evidence>
<evidence type="ECO:0000256" key="4">
    <source>
        <dbReference type="ARBA" id="ARBA00022692"/>
    </source>
</evidence>
<keyword evidence="5" id="KW-0552">Olfaction</keyword>
<evidence type="ECO:0000256" key="9">
    <source>
        <dbReference type="ARBA" id="ARBA00023224"/>
    </source>
</evidence>
<feature type="transmembrane region" description="Helical" evidence="10">
    <location>
        <begin position="126"/>
        <end position="148"/>
    </location>
</feature>
<dbReference type="PANTHER" id="PTHR21137">
    <property type="entry name" value="ODORANT RECEPTOR"/>
    <property type="match status" value="1"/>
</dbReference>
<dbReference type="RefSeq" id="XP_052747992.1">
    <property type="nucleotide sequence ID" value="XM_052892032.1"/>
</dbReference>
<accession>A0ABM3MA40</accession>
<sequence length="318" mass="37141">MEGDIGNMIRVLIITGPFAGSFFKMGLCYMKRREAKHVLDEINRDYTICNNLPPRYSDLITESIAEAKTFEFRWSILLLIPSFIFITRAAYLTAYNYIVNGVQQRYMFNDLPNPFRPLEERFNSPYFEFIVAYTGLSGIMYILQFMGYEGLMAISMSHACVKMRLFCAALEDACRTEDPKTRMRYIDAVRQTFEIWMSLISSASIMEMCICMYYVTQGFGFDARYVSYSLAIVLYMFTLCHYAGKIKNMAADVPTLIYSCGWEKIYDKSVRNIIVFMIARWQFPVNMTIFNVMDFDMELFVFIVKTAYSFFTLLINNK</sequence>
<keyword evidence="6 10" id="KW-1133">Transmembrane helix</keyword>
<dbReference type="Pfam" id="PF02949">
    <property type="entry name" value="7tm_6"/>
    <property type="match status" value="1"/>
</dbReference>
<evidence type="ECO:0000256" key="3">
    <source>
        <dbReference type="ARBA" id="ARBA00022606"/>
    </source>
</evidence>
<feature type="transmembrane region" description="Helical" evidence="10">
    <location>
        <begin position="193"/>
        <end position="215"/>
    </location>
</feature>
<evidence type="ECO:0000256" key="5">
    <source>
        <dbReference type="ARBA" id="ARBA00022725"/>
    </source>
</evidence>
<dbReference type="InterPro" id="IPR004117">
    <property type="entry name" value="7tm6_olfct_rcpt"/>
</dbReference>
<evidence type="ECO:0000256" key="7">
    <source>
        <dbReference type="ARBA" id="ARBA00023136"/>
    </source>
</evidence>
<evidence type="ECO:0000313" key="12">
    <source>
        <dbReference type="RefSeq" id="XP_052747992.1"/>
    </source>
</evidence>
<evidence type="ECO:0000256" key="2">
    <source>
        <dbReference type="ARBA" id="ARBA00022475"/>
    </source>
</evidence>
<keyword evidence="9" id="KW-0807">Transducer</keyword>
<dbReference type="PANTHER" id="PTHR21137:SF35">
    <property type="entry name" value="ODORANT RECEPTOR 19A-RELATED"/>
    <property type="match status" value="1"/>
</dbReference>
<organism evidence="11 12">
    <name type="scientific">Galleria mellonella</name>
    <name type="common">Greater wax moth</name>
    <dbReference type="NCBI Taxonomy" id="7137"/>
    <lineage>
        <taxon>Eukaryota</taxon>
        <taxon>Metazoa</taxon>
        <taxon>Ecdysozoa</taxon>
        <taxon>Arthropoda</taxon>
        <taxon>Hexapoda</taxon>
        <taxon>Insecta</taxon>
        <taxon>Pterygota</taxon>
        <taxon>Neoptera</taxon>
        <taxon>Endopterygota</taxon>
        <taxon>Lepidoptera</taxon>
        <taxon>Glossata</taxon>
        <taxon>Ditrysia</taxon>
        <taxon>Pyraloidea</taxon>
        <taxon>Pyralidae</taxon>
        <taxon>Galleriinae</taxon>
        <taxon>Galleria</taxon>
    </lineage>
</organism>
<evidence type="ECO:0000256" key="1">
    <source>
        <dbReference type="ARBA" id="ARBA00004651"/>
    </source>
</evidence>
<keyword evidence="8" id="KW-0675">Receptor</keyword>
<keyword evidence="4 10" id="KW-0812">Transmembrane</keyword>
<dbReference type="Proteomes" id="UP001652740">
    <property type="component" value="Unplaced"/>
</dbReference>
<name>A0ABM3MA40_GALME</name>
<keyword evidence="2" id="KW-1003">Cell membrane</keyword>
<feature type="transmembrane region" description="Helical" evidence="10">
    <location>
        <begin position="76"/>
        <end position="98"/>
    </location>
</feature>
<keyword evidence="11" id="KW-1185">Reference proteome</keyword>
<reference evidence="12" key="1">
    <citation type="submission" date="2025-08" db="UniProtKB">
        <authorList>
            <consortium name="RefSeq"/>
        </authorList>
    </citation>
    <scope>IDENTIFICATION</scope>
    <source>
        <tissue evidence="12">Whole larvae</tissue>
    </source>
</reference>
<evidence type="ECO:0000256" key="8">
    <source>
        <dbReference type="ARBA" id="ARBA00023170"/>
    </source>
</evidence>
<gene>
    <name evidence="12" type="primary">LOC113523203</name>
</gene>
<feature type="transmembrane region" description="Helical" evidence="10">
    <location>
        <begin position="12"/>
        <end position="30"/>
    </location>
</feature>
<proteinExistence type="predicted"/>
<comment type="subcellular location">
    <subcellularLocation>
        <location evidence="1">Cell membrane</location>
        <topology evidence="1">Multi-pass membrane protein</topology>
    </subcellularLocation>
</comment>
<dbReference type="GeneID" id="113523203"/>
<protein>
    <submittedName>
        <fullName evidence="12">Odorant receptor 46a-like</fullName>
    </submittedName>
</protein>
<evidence type="ECO:0000313" key="11">
    <source>
        <dbReference type="Proteomes" id="UP001652740"/>
    </source>
</evidence>